<dbReference type="GO" id="GO:0019900">
    <property type="term" value="F:kinase binding"/>
    <property type="evidence" value="ECO:0007669"/>
    <property type="project" value="TreeGrafter"/>
</dbReference>
<sequence length="302" mass="32695">MALPTAQLPAAAAGMCPLQPGPAAGAAQHREHAGGDPGAHSPAPCPRDGGRHTAPLQHLASLRLHYVHGDSRQPSVDGEDNFRYFLAQMGRFTRLRELSMGSSLLSGRLDQLLSTLQSPLESLELAFCALLPEDLRFLARSPHAVHLKKLDLSGNDLSGSQLEPFQGLLQAAAATLLHLELTECQLADTQLLATLPVLTRCTSLRYLGLYGNPLSMAGLKELLRDSAVQAELRTVVHPFPVDCYEGLPWPPPASVLLEASINEEKFARVEAELHQLLLASGRAHVLWTTDIYGRLAADYFSL</sequence>
<gene>
    <name evidence="8" type="ORF">HJG63_012681</name>
</gene>
<reference evidence="8 9" key="1">
    <citation type="journal article" date="2020" name="Nature">
        <title>Six reference-quality genomes reveal evolution of bat adaptations.</title>
        <authorList>
            <person name="Jebb D."/>
            <person name="Huang Z."/>
            <person name="Pippel M."/>
            <person name="Hughes G.M."/>
            <person name="Lavrichenko K."/>
            <person name="Devanna P."/>
            <person name="Winkler S."/>
            <person name="Jermiin L.S."/>
            <person name="Skirmuntt E.C."/>
            <person name="Katzourakis A."/>
            <person name="Burkitt-Gray L."/>
            <person name="Ray D.A."/>
            <person name="Sullivan K.A.M."/>
            <person name="Roscito J.G."/>
            <person name="Kirilenko B.M."/>
            <person name="Davalos L.M."/>
            <person name="Corthals A.P."/>
            <person name="Power M.L."/>
            <person name="Jones G."/>
            <person name="Ransome R.D."/>
            <person name="Dechmann D.K.N."/>
            <person name="Locatelli A.G."/>
            <person name="Puechmaille S.J."/>
            <person name="Fedrigo O."/>
            <person name="Jarvis E.D."/>
            <person name="Hiller M."/>
            <person name="Vernes S.C."/>
            <person name="Myers E.W."/>
            <person name="Teeling E.C."/>
        </authorList>
    </citation>
    <scope>NUCLEOTIDE SEQUENCE [LARGE SCALE GENOMIC DNA]</scope>
    <source>
        <strain evidence="8">MRouAeg1</strain>
        <tissue evidence="8">Muscle</tissue>
    </source>
</reference>
<dbReference type="PANTHER" id="PTHR14224:SF9">
    <property type="entry name" value="LEUCINE-RICH REPEAT-CONTAINING PROTEIN 14"/>
    <property type="match status" value="1"/>
</dbReference>
<comment type="subcellular location">
    <subcellularLocation>
        <location evidence="1">Cytoplasm</location>
    </subcellularLocation>
</comment>
<keyword evidence="9" id="KW-1185">Reference proteome</keyword>
<dbReference type="EMBL" id="JACASE010000015">
    <property type="protein sequence ID" value="KAF6405194.1"/>
    <property type="molecule type" value="Genomic_DNA"/>
</dbReference>
<dbReference type="PANTHER" id="PTHR14224">
    <property type="entry name" value="SIMILAR TO PREFERENTIALLY EXPRESSED ANTIGEN IN MELANOMA-LIKE 3"/>
    <property type="match status" value="1"/>
</dbReference>
<keyword evidence="5" id="KW-0433">Leucine-rich repeat</keyword>
<proteinExistence type="inferred from homology"/>
<keyword evidence="4" id="KW-0963">Cytoplasm</keyword>
<evidence type="ECO:0000313" key="8">
    <source>
        <dbReference type="EMBL" id="KAF6405194.1"/>
    </source>
</evidence>
<evidence type="ECO:0000256" key="7">
    <source>
        <dbReference type="SAM" id="MobiDB-lite"/>
    </source>
</evidence>
<dbReference type="InterPro" id="IPR001611">
    <property type="entry name" value="Leu-rich_rpt"/>
</dbReference>
<dbReference type="InterPro" id="IPR032675">
    <property type="entry name" value="LRR_dom_sf"/>
</dbReference>
<feature type="region of interest" description="Disordered" evidence="7">
    <location>
        <begin position="21"/>
        <end position="53"/>
    </location>
</feature>
<dbReference type="GO" id="GO:0005737">
    <property type="term" value="C:cytoplasm"/>
    <property type="evidence" value="ECO:0007669"/>
    <property type="project" value="UniProtKB-SubCell"/>
</dbReference>
<evidence type="ECO:0000256" key="6">
    <source>
        <dbReference type="ARBA" id="ARBA00022737"/>
    </source>
</evidence>
<keyword evidence="6" id="KW-0677">Repeat</keyword>
<evidence type="ECO:0000256" key="5">
    <source>
        <dbReference type="ARBA" id="ARBA00022614"/>
    </source>
</evidence>
<evidence type="ECO:0000256" key="1">
    <source>
        <dbReference type="ARBA" id="ARBA00004496"/>
    </source>
</evidence>
<name>A0A7J8C2V3_ROUAE</name>
<dbReference type="SUPFAM" id="SSF52047">
    <property type="entry name" value="RNI-like"/>
    <property type="match status" value="1"/>
</dbReference>
<comment type="similarity">
    <text evidence="2">Belongs to the PRAME family. LRRC14 subfamily.</text>
</comment>
<dbReference type="Gene3D" id="3.80.10.10">
    <property type="entry name" value="Ribonuclease Inhibitor"/>
    <property type="match status" value="1"/>
</dbReference>
<evidence type="ECO:0000256" key="4">
    <source>
        <dbReference type="ARBA" id="ARBA00022490"/>
    </source>
</evidence>
<evidence type="ECO:0000256" key="2">
    <source>
        <dbReference type="ARBA" id="ARBA00009552"/>
    </source>
</evidence>
<dbReference type="Proteomes" id="UP000593571">
    <property type="component" value="Unassembled WGS sequence"/>
</dbReference>
<accession>A0A7J8C2V3</accession>
<evidence type="ECO:0000256" key="3">
    <source>
        <dbReference type="ARBA" id="ARBA00014228"/>
    </source>
</evidence>
<comment type="caution">
    <text evidence="8">The sequence shown here is derived from an EMBL/GenBank/DDBJ whole genome shotgun (WGS) entry which is preliminary data.</text>
</comment>
<dbReference type="AlphaFoldDB" id="A0A7J8C2V3"/>
<organism evidence="8 9">
    <name type="scientific">Rousettus aegyptiacus</name>
    <name type="common">Egyptian fruit bat</name>
    <name type="synonym">Pteropus aegyptiacus</name>
    <dbReference type="NCBI Taxonomy" id="9407"/>
    <lineage>
        <taxon>Eukaryota</taxon>
        <taxon>Metazoa</taxon>
        <taxon>Chordata</taxon>
        <taxon>Craniata</taxon>
        <taxon>Vertebrata</taxon>
        <taxon>Euteleostomi</taxon>
        <taxon>Mammalia</taxon>
        <taxon>Eutheria</taxon>
        <taxon>Laurasiatheria</taxon>
        <taxon>Chiroptera</taxon>
        <taxon>Yinpterochiroptera</taxon>
        <taxon>Pteropodoidea</taxon>
        <taxon>Pteropodidae</taxon>
        <taxon>Rousettinae</taxon>
        <taxon>Rousettus</taxon>
    </lineage>
</organism>
<dbReference type="InterPro" id="IPR050694">
    <property type="entry name" value="LRRC14/PRAME"/>
</dbReference>
<protein>
    <recommendedName>
        <fullName evidence="3">Leucine-rich repeat-containing protein 14</fullName>
    </recommendedName>
</protein>
<dbReference type="Pfam" id="PF00560">
    <property type="entry name" value="LRR_1"/>
    <property type="match status" value="1"/>
</dbReference>
<evidence type="ECO:0000313" key="9">
    <source>
        <dbReference type="Proteomes" id="UP000593571"/>
    </source>
</evidence>